<accession>A0AAV2GFE5</accession>
<organism evidence="4 5">
    <name type="scientific">Linum trigynum</name>
    <dbReference type="NCBI Taxonomy" id="586398"/>
    <lineage>
        <taxon>Eukaryota</taxon>
        <taxon>Viridiplantae</taxon>
        <taxon>Streptophyta</taxon>
        <taxon>Embryophyta</taxon>
        <taxon>Tracheophyta</taxon>
        <taxon>Spermatophyta</taxon>
        <taxon>Magnoliopsida</taxon>
        <taxon>eudicotyledons</taxon>
        <taxon>Gunneridae</taxon>
        <taxon>Pentapetalae</taxon>
        <taxon>rosids</taxon>
        <taxon>fabids</taxon>
        <taxon>Malpighiales</taxon>
        <taxon>Linaceae</taxon>
        <taxon>Linum</taxon>
    </lineage>
</organism>
<feature type="domain" description="RING-type" evidence="3">
    <location>
        <begin position="70"/>
        <end position="113"/>
    </location>
</feature>
<sequence>MDPNPISVTFSDLYTVAAFFINLLLLKLTLLSRRPRPPPAATALCNRAQSIEDTCPSSKFAAGTAGGDECAVCLSDFAAGEAVRELGCGHTFHRDCVDRWLLAAGKVTCPLCRSNVILLPPAVVAVVDDDDWGSQQLALLLSKLRGGNVT</sequence>
<dbReference type="SMART" id="SM00184">
    <property type="entry name" value="RING"/>
    <property type="match status" value="1"/>
</dbReference>
<keyword evidence="2" id="KW-1133">Transmembrane helix</keyword>
<dbReference type="InterPro" id="IPR013083">
    <property type="entry name" value="Znf_RING/FYVE/PHD"/>
</dbReference>
<dbReference type="Pfam" id="PF13639">
    <property type="entry name" value="zf-RING_2"/>
    <property type="match status" value="1"/>
</dbReference>
<evidence type="ECO:0000313" key="5">
    <source>
        <dbReference type="Proteomes" id="UP001497516"/>
    </source>
</evidence>
<dbReference type="Gene3D" id="3.30.40.10">
    <property type="entry name" value="Zinc/RING finger domain, C3HC4 (zinc finger)"/>
    <property type="match status" value="1"/>
</dbReference>
<dbReference type="SUPFAM" id="SSF57850">
    <property type="entry name" value="RING/U-box"/>
    <property type="match status" value="1"/>
</dbReference>
<gene>
    <name evidence="4" type="ORF">LTRI10_LOCUS48508</name>
</gene>
<dbReference type="GO" id="GO:0008270">
    <property type="term" value="F:zinc ion binding"/>
    <property type="evidence" value="ECO:0007669"/>
    <property type="project" value="UniProtKB-KW"/>
</dbReference>
<reference evidence="4 5" key="1">
    <citation type="submission" date="2024-04" db="EMBL/GenBank/DDBJ databases">
        <authorList>
            <person name="Fracassetti M."/>
        </authorList>
    </citation>
    <scope>NUCLEOTIDE SEQUENCE [LARGE SCALE GENOMIC DNA]</scope>
</reference>
<evidence type="ECO:0000256" key="2">
    <source>
        <dbReference type="SAM" id="Phobius"/>
    </source>
</evidence>
<keyword evidence="1" id="KW-0862">Zinc</keyword>
<evidence type="ECO:0000259" key="3">
    <source>
        <dbReference type="PROSITE" id="PS50089"/>
    </source>
</evidence>
<dbReference type="EMBL" id="OZ034821">
    <property type="protein sequence ID" value="CAL1408957.1"/>
    <property type="molecule type" value="Genomic_DNA"/>
</dbReference>
<dbReference type="PANTHER" id="PTHR47662">
    <property type="entry name" value="RING-TYPE DOMAIN-CONTAINING PROTEIN"/>
    <property type="match status" value="1"/>
</dbReference>
<dbReference type="PROSITE" id="PS50089">
    <property type="entry name" value="ZF_RING_2"/>
    <property type="match status" value="1"/>
</dbReference>
<dbReference type="Proteomes" id="UP001497516">
    <property type="component" value="Chromosome 8"/>
</dbReference>
<evidence type="ECO:0000256" key="1">
    <source>
        <dbReference type="PROSITE-ProRule" id="PRU00175"/>
    </source>
</evidence>
<dbReference type="PANTHER" id="PTHR47662:SF1">
    <property type="entry name" value="RING-TYPE DOMAIN-CONTAINING PROTEIN"/>
    <property type="match status" value="1"/>
</dbReference>
<feature type="transmembrane region" description="Helical" evidence="2">
    <location>
        <begin position="6"/>
        <end position="26"/>
    </location>
</feature>
<keyword evidence="2" id="KW-0472">Membrane</keyword>
<proteinExistence type="predicted"/>
<keyword evidence="1" id="KW-0863">Zinc-finger</keyword>
<dbReference type="InterPro" id="IPR001841">
    <property type="entry name" value="Znf_RING"/>
</dbReference>
<protein>
    <recommendedName>
        <fullName evidence="3">RING-type domain-containing protein</fullName>
    </recommendedName>
</protein>
<dbReference type="AlphaFoldDB" id="A0AAV2GFE5"/>
<keyword evidence="1" id="KW-0479">Metal-binding</keyword>
<name>A0AAV2GFE5_9ROSI</name>
<evidence type="ECO:0000313" key="4">
    <source>
        <dbReference type="EMBL" id="CAL1408957.1"/>
    </source>
</evidence>
<keyword evidence="5" id="KW-1185">Reference proteome</keyword>
<keyword evidence="2" id="KW-0812">Transmembrane</keyword>